<dbReference type="PANTHER" id="PTHR32170">
    <property type="entry name" value="PROTEASOME ACTIVATOR COMPLEX SUBUNIT 4"/>
    <property type="match status" value="1"/>
</dbReference>
<name>A0A1X7TPG3_AMPQE</name>
<dbReference type="GO" id="GO:0005829">
    <property type="term" value="C:cytosol"/>
    <property type="evidence" value="ECO:0007669"/>
    <property type="project" value="TreeGrafter"/>
</dbReference>
<dbReference type="GO" id="GO:0016504">
    <property type="term" value="F:peptidase activator activity"/>
    <property type="evidence" value="ECO:0007669"/>
    <property type="project" value="InterPro"/>
</dbReference>
<dbReference type="GO" id="GO:0005634">
    <property type="term" value="C:nucleus"/>
    <property type="evidence" value="ECO:0007669"/>
    <property type="project" value="TreeGrafter"/>
</dbReference>
<dbReference type="InterPro" id="IPR035309">
    <property type="entry name" value="PSME4"/>
</dbReference>
<reference evidence="2" key="1">
    <citation type="submission" date="2017-05" db="UniProtKB">
        <authorList>
            <consortium name="EnsemblMetazoa"/>
        </authorList>
    </citation>
    <scope>IDENTIFICATION</scope>
</reference>
<dbReference type="eggNOG" id="KOG1851">
    <property type="taxonomic scope" value="Eukaryota"/>
</dbReference>
<dbReference type="EnsemblMetazoa" id="Aqu2.1.16735_001">
    <property type="protein sequence ID" value="Aqu2.1.16735_001"/>
    <property type="gene ID" value="Aqu2.1.16735"/>
</dbReference>
<sequence>STVKKAMTEFKRTHYDNWREHKLKFTEDQLSSLSDLLLSPSYYV</sequence>
<accession>A0A1X7TPG3</accession>
<protein>
    <recommendedName>
        <fullName evidence="1">Proteasome activator complex subunit 4 C-terminal domain-containing protein</fullName>
    </recommendedName>
</protein>
<organism evidence="2">
    <name type="scientific">Amphimedon queenslandica</name>
    <name type="common">Sponge</name>
    <dbReference type="NCBI Taxonomy" id="400682"/>
    <lineage>
        <taxon>Eukaryota</taxon>
        <taxon>Metazoa</taxon>
        <taxon>Porifera</taxon>
        <taxon>Demospongiae</taxon>
        <taxon>Heteroscleromorpha</taxon>
        <taxon>Haplosclerida</taxon>
        <taxon>Niphatidae</taxon>
        <taxon>Amphimedon</taxon>
    </lineage>
</organism>
<dbReference type="PANTHER" id="PTHR32170:SF3">
    <property type="entry name" value="PROTEASOME ACTIVATOR COMPLEX SUBUNIT 4"/>
    <property type="match status" value="1"/>
</dbReference>
<dbReference type="InParanoid" id="A0A1X7TPG3"/>
<evidence type="ECO:0000313" key="2">
    <source>
        <dbReference type="EnsemblMetazoa" id="Aqu2.1.16735_001"/>
    </source>
</evidence>
<feature type="domain" description="Proteasome activator complex subunit 4 C-terminal" evidence="1">
    <location>
        <begin position="2"/>
        <end position="44"/>
    </location>
</feature>
<dbReference type="STRING" id="400682.A0A1X7TPG3"/>
<evidence type="ECO:0000259" key="1">
    <source>
        <dbReference type="Pfam" id="PF11919"/>
    </source>
</evidence>
<dbReference type="Pfam" id="PF11919">
    <property type="entry name" value="PSME4_C"/>
    <property type="match status" value="1"/>
</dbReference>
<dbReference type="InterPro" id="IPR021843">
    <property type="entry name" value="PSME4_C"/>
</dbReference>
<dbReference type="AlphaFoldDB" id="A0A1X7TPG3"/>
<proteinExistence type="predicted"/>
<dbReference type="GO" id="GO:0070628">
    <property type="term" value="F:proteasome binding"/>
    <property type="evidence" value="ECO:0007669"/>
    <property type="project" value="InterPro"/>
</dbReference>
<dbReference type="GO" id="GO:0010499">
    <property type="term" value="P:proteasomal ubiquitin-independent protein catabolic process"/>
    <property type="evidence" value="ECO:0007669"/>
    <property type="project" value="TreeGrafter"/>
</dbReference>